<dbReference type="InterPro" id="IPR011042">
    <property type="entry name" value="6-blade_b-propeller_TolB-like"/>
</dbReference>
<name>A0A6I4V0D3_9SPHN</name>
<evidence type="ECO:0008006" key="3">
    <source>
        <dbReference type="Google" id="ProtNLM"/>
    </source>
</evidence>
<dbReference type="RefSeq" id="WP_160730989.1">
    <property type="nucleotide sequence ID" value="NZ_WTYP01000002.1"/>
</dbReference>
<dbReference type="AlphaFoldDB" id="A0A6I4V0D3"/>
<dbReference type="Gene3D" id="2.120.10.30">
    <property type="entry name" value="TolB, C-terminal domain"/>
    <property type="match status" value="1"/>
</dbReference>
<evidence type="ECO:0000313" key="1">
    <source>
        <dbReference type="EMBL" id="MXP47729.1"/>
    </source>
</evidence>
<organism evidence="1 2">
    <name type="scientific">Pontixanthobacter luteolus</name>
    <dbReference type="NCBI Taxonomy" id="295089"/>
    <lineage>
        <taxon>Bacteria</taxon>
        <taxon>Pseudomonadati</taxon>
        <taxon>Pseudomonadota</taxon>
        <taxon>Alphaproteobacteria</taxon>
        <taxon>Sphingomonadales</taxon>
        <taxon>Erythrobacteraceae</taxon>
        <taxon>Pontixanthobacter</taxon>
    </lineage>
</organism>
<dbReference type="SUPFAM" id="SSF82171">
    <property type="entry name" value="DPP6 N-terminal domain-like"/>
    <property type="match status" value="1"/>
</dbReference>
<sequence length="431" mass="47864">MADRNGPIGALNPSARLAAHTPAGENIFFGFHDISPWSPDGSRLLCLRLDPEWQSMADTAQTAEVCLWDSDEGQITPVGQTECWNFQQAARQQWLPDGSGRIAYNRLDNAGSCTGIIANPDGEVTRHIKGGIYAISPCATWALAPDFETLTRNWPAYGYASLTDPEKPRGQGNIDAGITRIDLRNGEVSTLISLADVIERWKPGLPTDGHFLTHPSISPSGQRIVFLHRFFAEDEGSFTRLISCDPQGRNMAVLAEEKVSHFDWLDDDTLLVWARYTGGGLAAMRASGRLNSPWLRPVVNLARKFSGRWKKRVLAESYFAVDVDTGRREKFGWPSLDVDGHPMVARSHDWLVTDTYPDKGGWMSLILWNRSRNLREDIARIGDGVSSTDSDAKCDLHPRWNRTENQIAVDHCVAGIRRLSIFDVSHIVGAS</sequence>
<proteinExistence type="predicted"/>
<reference evidence="1 2" key="1">
    <citation type="submission" date="2019-12" db="EMBL/GenBank/DDBJ databases">
        <title>Genomic-based taxomic classification of the family Erythrobacteraceae.</title>
        <authorList>
            <person name="Xu L."/>
        </authorList>
    </citation>
    <scope>NUCLEOTIDE SEQUENCE [LARGE SCALE GENOMIC DNA]</scope>
    <source>
        <strain evidence="1 2">SW-109</strain>
    </source>
</reference>
<dbReference type="OrthoDB" id="9758793at2"/>
<accession>A0A6I4V0D3</accession>
<protein>
    <recommendedName>
        <fullName evidence="3">WD40-like Beta Propeller Repeat</fullName>
    </recommendedName>
</protein>
<evidence type="ECO:0000313" key="2">
    <source>
        <dbReference type="Proteomes" id="UP000471435"/>
    </source>
</evidence>
<gene>
    <name evidence="1" type="ORF">GRI43_10080</name>
</gene>
<comment type="caution">
    <text evidence="1">The sequence shown here is derived from an EMBL/GenBank/DDBJ whole genome shotgun (WGS) entry which is preliminary data.</text>
</comment>
<dbReference type="Proteomes" id="UP000471435">
    <property type="component" value="Unassembled WGS sequence"/>
</dbReference>
<dbReference type="EMBL" id="WTYP01000002">
    <property type="protein sequence ID" value="MXP47729.1"/>
    <property type="molecule type" value="Genomic_DNA"/>
</dbReference>
<keyword evidence="2" id="KW-1185">Reference proteome</keyword>